<dbReference type="SUPFAM" id="SSF75169">
    <property type="entry name" value="DsrEFH-like"/>
    <property type="match status" value="1"/>
</dbReference>
<proteinExistence type="predicted"/>
<keyword evidence="3" id="KW-1185">Reference proteome</keyword>
<protein>
    <submittedName>
        <fullName evidence="2">Uncharacterized protein</fullName>
    </submittedName>
</protein>
<dbReference type="PANTHER" id="PTHR37691">
    <property type="entry name" value="BLR3518 PROTEIN"/>
    <property type="match status" value="1"/>
</dbReference>
<dbReference type="RefSeq" id="WP_123120946.1">
    <property type="nucleotide sequence ID" value="NZ_RJJR01000009.1"/>
</dbReference>
<dbReference type="InterPro" id="IPR003787">
    <property type="entry name" value="Sulphur_relay_DsrE/F-like"/>
</dbReference>
<dbReference type="Gene3D" id="3.40.1260.10">
    <property type="entry name" value="DsrEFH-like"/>
    <property type="match status" value="1"/>
</dbReference>
<dbReference type="AlphaFoldDB" id="A0A3M9ND28"/>
<keyword evidence="1" id="KW-0732">Signal</keyword>
<dbReference type="Proteomes" id="UP000267223">
    <property type="component" value="Unassembled WGS sequence"/>
</dbReference>
<feature type="chain" id="PRO_5018125902" evidence="1">
    <location>
        <begin position="21"/>
        <end position="138"/>
    </location>
</feature>
<accession>A0A3M9ND28</accession>
<reference evidence="2 3" key="1">
    <citation type="submission" date="2018-11" db="EMBL/GenBank/DDBJ databases">
        <title>Draft genome sequence of Ferruginibacter sp. BO-59.</title>
        <authorList>
            <person name="Im W.T."/>
        </authorList>
    </citation>
    <scope>NUCLEOTIDE SEQUENCE [LARGE SCALE GENOMIC DNA]</scope>
    <source>
        <strain evidence="2 3">BO-59</strain>
    </source>
</reference>
<comment type="caution">
    <text evidence="2">The sequence shown here is derived from an EMBL/GenBank/DDBJ whole genome shotgun (WGS) entry which is preliminary data.</text>
</comment>
<feature type="signal peptide" evidence="1">
    <location>
        <begin position="1"/>
        <end position="20"/>
    </location>
</feature>
<gene>
    <name evidence="2" type="ORF">EFY79_11930</name>
</gene>
<dbReference type="OrthoDB" id="678766at2"/>
<evidence type="ECO:0000256" key="1">
    <source>
        <dbReference type="SAM" id="SignalP"/>
    </source>
</evidence>
<name>A0A3M9ND28_9BACT</name>
<dbReference type="PANTHER" id="PTHR37691:SF1">
    <property type="entry name" value="BLR3518 PROTEIN"/>
    <property type="match status" value="1"/>
</dbReference>
<sequence>MKKIIVIASFLTLLAGFSTAQNTDYNVVFDFTSKDTLNQQSLIREMSLIKAGNPDAKIEAVIYGQGLGLITKDASTQSAEIQKLLSLKDVSIKVCAMAMKRQQIDASQLLPGVQIVPDGIYEIISKQRDGWGYIKVAR</sequence>
<evidence type="ECO:0000313" key="2">
    <source>
        <dbReference type="EMBL" id="RNI35666.1"/>
    </source>
</evidence>
<dbReference type="EMBL" id="RJJR01000009">
    <property type="protein sequence ID" value="RNI35666.1"/>
    <property type="molecule type" value="Genomic_DNA"/>
</dbReference>
<dbReference type="InterPro" id="IPR027396">
    <property type="entry name" value="DsrEFH-like"/>
</dbReference>
<dbReference type="Pfam" id="PF02635">
    <property type="entry name" value="DsrE"/>
    <property type="match status" value="1"/>
</dbReference>
<evidence type="ECO:0000313" key="3">
    <source>
        <dbReference type="Proteomes" id="UP000267223"/>
    </source>
</evidence>
<organism evidence="2 3">
    <name type="scientific">Hanamia caeni</name>
    <dbReference type="NCBI Taxonomy" id="2294116"/>
    <lineage>
        <taxon>Bacteria</taxon>
        <taxon>Pseudomonadati</taxon>
        <taxon>Bacteroidota</taxon>
        <taxon>Chitinophagia</taxon>
        <taxon>Chitinophagales</taxon>
        <taxon>Chitinophagaceae</taxon>
        <taxon>Hanamia</taxon>
    </lineage>
</organism>